<dbReference type="PANTHER" id="PTHR24421:SF62">
    <property type="entry name" value="SENSORY TRANSDUCTION HISTIDINE KINASE"/>
    <property type="match status" value="1"/>
</dbReference>
<dbReference type="Pfam" id="PF02518">
    <property type="entry name" value="HATPase_c"/>
    <property type="match status" value="1"/>
</dbReference>
<comment type="caution">
    <text evidence="7">The sequence shown here is derived from an EMBL/GenBank/DDBJ whole genome shotgun (WGS) entry which is preliminary data.</text>
</comment>
<dbReference type="InterPro" id="IPR003594">
    <property type="entry name" value="HATPase_dom"/>
</dbReference>
<dbReference type="Pfam" id="PF07730">
    <property type="entry name" value="HisKA_3"/>
    <property type="match status" value="1"/>
</dbReference>
<dbReference type="GO" id="GO:0046983">
    <property type="term" value="F:protein dimerization activity"/>
    <property type="evidence" value="ECO:0007669"/>
    <property type="project" value="InterPro"/>
</dbReference>
<dbReference type="PIRSF" id="PIRSF037434">
    <property type="entry name" value="STHK_ChrS"/>
    <property type="match status" value="1"/>
</dbReference>
<protein>
    <submittedName>
        <fullName evidence="7">Sensor histidine kinase</fullName>
    </submittedName>
</protein>
<dbReference type="InterPro" id="IPR011712">
    <property type="entry name" value="Sig_transdc_His_kin_sub3_dim/P"/>
</dbReference>
<dbReference type="RefSeq" id="WP_182660831.1">
    <property type="nucleotide sequence ID" value="NZ_VKHS01000062.1"/>
</dbReference>
<dbReference type="GO" id="GO:0016020">
    <property type="term" value="C:membrane"/>
    <property type="evidence" value="ECO:0007669"/>
    <property type="project" value="InterPro"/>
</dbReference>
<keyword evidence="5" id="KW-0812">Transmembrane</keyword>
<evidence type="ECO:0000259" key="6">
    <source>
        <dbReference type="SMART" id="SM00387"/>
    </source>
</evidence>
<keyword evidence="8" id="KW-1185">Reference proteome</keyword>
<keyword evidence="1" id="KW-0808">Transferase</keyword>
<reference evidence="8" key="1">
    <citation type="submission" date="2019-10" db="EMBL/GenBank/DDBJ databases">
        <title>Streptomyces sp. nov., a novel actinobacterium isolated from alkaline environment.</title>
        <authorList>
            <person name="Golinska P."/>
        </authorList>
    </citation>
    <scope>NUCLEOTIDE SEQUENCE [LARGE SCALE GENOMIC DNA]</scope>
    <source>
        <strain evidence="8">DSM 42108</strain>
    </source>
</reference>
<evidence type="ECO:0000256" key="4">
    <source>
        <dbReference type="SAM" id="Coils"/>
    </source>
</evidence>
<keyword evidence="5" id="KW-1133">Transmembrane helix</keyword>
<evidence type="ECO:0000256" key="5">
    <source>
        <dbReference type="SAM" id="Phobius"/>
    </source>
</evidence>
<dbReference type="Gene3D" id="1.20.5.1930">
    <property type="match status" value="1"/>
</dbReference>
<feature type="transmembrane region" description="Helical" evidence="5">
    <location>
        <begin position="42"/>
        <end position="62"/>
    </location>
</feature>
<dbReference type="Proteomes" id="UP000530234">
    <property type="component" value="Unassembled WGS sequence"/>
</dbReference>
<dbReference type="AlphaFoldDB" id="A0A7W3T0T2"/>
<organism evidence="7 8">
    <name type="scientific">Streptomyces calidiresistens</name>
    <dbReference type="NCBI Taxonomy" id="1485586"/>
    <lineage>
        <taxon>Bacteria</taxon>
        <taxon>Bacillati</taxon>
        <taxon>Actinomycetota</taxon>
        <taxon>Actinomycetes</taxon>
        <taxon>Kitasatosporales</taxon>
        <taxon>Streptomycetaceae</taxon>
        <taxon>Streptomyces</taxon>
    </lineage>
</organism>
<keyword evidence="4" id="KW-0175">Coiled coil</keyword>
<dbReference type="SUPFAM" id="SSF55874">
    <property type="entry name" value="ATPase domain of HSP90 chaperone/DNA topoisomerase II/histidine kinase"/>
    <property type="match status" value="1"/>
</dbReference>
<dbReference type="SMART" id="SM00387">
    <property type="entry name" value="HATPase_c"/>
    <property type="match status" value="1"/>
</dbReference>
<keyword evidence="5" id="KW-0472">Membrane</keyword>
<dbReference type="InterPro" id="IPR017205">
    <property type="entry name" value="Sig_transdc_His_kinase_ChrS"/>
</dbReference>
<dbReference type="GO" id="GO:0000155">
    <property type="term" value="F:phosphorelay sensor kinase activity"/>
    <property type="evidence" value="ECO:0007669"/>
    <property type="project" value="InterPro"/>
</dbReference>
<feature type="transmembrane region" description="Helical" evidence="5">
    <location>
        <begin position="19"/>
        <end position="36"/>
    </location>
</feature>
<dbReference type="InterPro" id="IPR050482">
    <property type="entry name" value="Sensor_HK_TwoCompSys"/>
</dbReference>
<feature type="coiled-coil region" evidence="4">
    <location>
        <begin position="165"/>
        <end position="192"/>
    </location>
</feature>
<proteinExistence type="predicted"/>
<sequence>GEGREDDPAARRAREEREFHLTSAAALLLVTGVLAVDRVPWYGYLLLLVLALWYALTAVPLVRAPGTGRDARAMAWLGGAGTLLVVLVLTSPFSAVLLIVLYAHAFWMLRRLWLATVTVAAVTAACGAAVLVHTPPDRMATVLVLGSTVSSFLIGNEVGRLIRKQAEQERARARLIEDLRDARAELAAAHRLEGAMVERERMSREIHDTLAQGFTSLVMLVQAADAALDSDPGLARRQLELAERTARENLAEARALVAAGQPGVLAEHDLDAVVRRLVERQCEVTGLRCTVHTEAFEDRLTPNERIVLVRSTQESLANIGRHAGAESVTVSLRSDARGTVLDIIDDGRGFAPGKTRGFGLAGMRARIAEVGGELMVTSAPGAGTHVRVVIP</sequence>
<dbReference type="PANTHER" id="PTHR24421">
    <property type="entry name" value="NITRATE/NITRITE SENSOR PROTEIN NARX-RELATED"/>
    <property type="match status" value="1"/>
</dbReference>
<feature type="non-terminal residue" evidence="7">
    <location>
        <position position="1"/>
    </location>
</feature>
<dbReference type="InterPro" id="IPR036890">
    <property type="entry name" value="HATPase_C_sf"/>
</dbReference>
<evidence type="ECO:0000256" key="2">
    <source>
        <dbReference type="ARBA" id="ARBA00022777"/>
    </source>
</evidence>
<evidence type="ECO:0000256" key="3">
    <source>
        <dbReference type="ARBA" id="ARBA00023012"/>
    </source>
</evidence>
<dbReference type="Gene3D" id="3.30.565.10">
    <property type="entry name" value="Histidine kinase-like ATPase, C-terminal domain"/>
    <property type="match status" value="1"/>
</dbReference>
<feature type="transmembrane region" description="Helical" evidence="5">
    <location>
        <begin position="74"/>
        <end position="107"/>
    </location>
</feature>
<keyword evidence="3" id="KW-0902">Two-component regulatory system</keyword>
<evidence type="ECO:0000313" key="7">
    <source>
        <dbReference type="EMBL" id="MBB0228884.1"/>
    </source>
</evidence>
<dbReference type="CDD" id="cd16917">
    <property type="entry name" value="HATPase_UhpB-NarQ-NarX-like"/>
    <property type="match status" value="1"/>
</dbReference>
<evidence type="ECO:0000313" key="8">
    <source>
        <dbReference type="Proteomes" id="UP000530234"/>
    </source>
</evidence>
<keyword evidence="2 7" id="KW-0418">Kinase</keyword>
<dbReference type="EMBL" id="VKHS01000062">
    <property type="protein sequence ID" value="MBB0228884.1"/>
    <property type="molecule type" value="Genomic_DNA"/>
</dbReference>
<name>A0A7W3T0T2_9ACTN</name>
<accession>A0A7W3T0T2</accession>
<gene>
    <name evidence="7" type="ORF">FOE67_04990</name>
</gene>
<evidence type="ECO:0000256" key="1">
    <source>
        <dbReference type="ARBA" id="ARBA00022679"/>
    </source>
</evidence>
<feature type="transmembrane region" description="Helical" evidence="5">
    <location>
        <begin position="113"/>
        <end position="132"/>
    </location>
</feature>
<feature type="domain" description="Histidine kinase/HSP90-like ATPase" evidence="6">
    <location>
        <begin position="303"/>
        <end position="391"/>
    </location>
</feature>